<proteinExistence type="predicted"/>
<protein>
    <submittedName>
        <fullName evidence="1">Uncharacterized protein</fullName>
    </submittedName>
</protein>
<accession>A0A7C9JRZ0</accession>
<evidence type="ECO:0000313" key="1">
    <source>
        <dbReference type="EMBL" id="NBI35615.1"/>
    </source>
</evidence>
<name>A0A7C9JRZ0_9BACT</name>
<reference evidence="1" key="1">
    <citation type="submission" date="2018-08" db="EMBL/GenBank/DDBJ databases">
        <title>Murine metabolic-syndrome-specific gut microbial biobank.</title>
        <authorList>
            <person name="Liu C."/>
        </authorList>
    </citation>
    <scope>NUCLEOTIDE SEQUENCE [LARGE SCALE GENOMIC DNA]</scope>
    <source>
        <strain evidence="1">Z82</strain>
    </source>
</reference>
<organism evidence="1">
    <name type="scientific">Muribaculaceae bacterium Z82</name>
    <dbReference type="NCBI Taxonomy" id="2304548"/>
    <lineage>
        <taxon>Bacteria</taxon>
        <taxon>Pseudomonadati</taxon>
        <taxon>Bacteroidota</taxon>
        <taxon>Bacteroidia</taxon>
        <taxon>Bacteroidales</taxon>
        <taxon>Muribaculaceae</taxon>
    </lineage>
</organism>
<sequence>MTEYIISGERLWQNNRAAYRAGAGGSVAYTQMGADGGEVVRCRDCLSLSEASDGSSYCRQWMRKVPLDGYCHLGERKESE</sequence>
<comment type="caution">
    <text evidence="1">The sequence shown here is derived from an EMBL/GenBank/DDBJ whole genome shotgun (WGS) entry which is preliminary data.</text>
</comment>
<dbReference type="AlphaFoldDB" id="A0A7C9JRZ0"/>
<dbReference type="EMBL" id="QWKH01000189">
    <property type="protein sequence ID" value="NBI35615.1"/>
    <property type="molecule type" value="Genomic_DNA"/>
</dbReference>
<gene>
    <name evidence="1" type="ORF">D1639_11390</name>
</gene>